<organism evidence="1 2">
    <name type="scientific">Anoxybacterium hadale</name>
    <dbReference type="NCBI Taxonomy" id="3408580"/>
    <lineage>
        <taxon>Bacteria</taxon>
        <taxon>Bacillati</taxon>
        <taxon>Bacillota</taxon>
        <taxon>Clostridia</taxon>
        <taxon>Peptostreptococcales</taxon>
        <taxon>Anaerovoracaceae</taxon>
        <taxon>Anoxybacterium</taxon>
    </lineage>
</organism>
<dbReference type="Proteomes" id="UP000594014">
    <property type="component" value="Chromosome"/>
</dbReference>
<proteinExistence type="predicted"/>
<dbReference type="EMBL" id="CP042469">
    <property type="protein sequence ID" value="QOX63898.1"/>
    <property type="molecule type" value="Genomic_DNA"/>
</dbReference>
<evidence type="ECO:0000313" key="1">
    <source>
        <dbReference type="EMBL" id="QOX63898.1"/>
    </source>
</evidence>
<evidence type="ECO:0000313" key="2">
    <source>
        <dbReference type="Proteomes" id="UP000594014"/>
    </source>
</evidence>
<accession>A0ACD1AC58</accession>
<gene>
    <name evidence="1" type="ORF">FRZ06_11425</name>
</gene>
<reference evidence="1" key="1">
    <citation type="submission" date="2019-08" db="EMBL/GenBank/DDBJ databases">
        <title>Genome sequence of Clostridiales bacterium MT110.</title>
        <authorList>
            <person name="Cao J."/>
        </authorList>
    </citation>
    <scope>NUCLEOTIDE SEQUENCE</scope>
    <source>
        <strain evidence="1">MT110</strain>
    </source>
</reference>
<name>A0ACD1AC58_9FIRM</name>
<sequence length="64" mass="7028">MNNGTKEKSGKPLHFGYQAKESIDSLLSPPSGGTGEIVPLVNLQTNNDNEKDKDKDKDKDKKVK</sequence>
<protein>
    <submittedName>
        <fullName evidence="1">Uncharacterized protein</fullName>
    </submittedName>
</protein>
<keyword evidence="2" id="KW-1185">Reference proteome</keyword>